<feature type="compositionally biased region" description="Basic and acidic residues" evidence="1">
    <location>
        <begin position="118"/>
        <end position="148"/>
    </location>
</feature>
<evidence type="ECO:0000313" key="2">
    <source>
        <dbReference type="EMBL" id="KAJ1520846.1"/>
    </source>
</evidence>
<comment type="caution">
    <text evidence="2">The sequence shown here is derived from an EMBL/GenBank/DDBJ whole genome shotgun (WGS) entry which is preliminary data.</text>
</comment>
<feature type="region of interest" description="Disordered" evidence="1">
    <location>
        <begin position="1"/>
        <end position="25"/>
    </location>
</feature>
<keyword evidence="3" id="KW-1185">Reference proteome</keyword>
<reference evidence="2" key="1">
    <citation type="submission" date="2022-12" db="EMBL/GenBank/DDBJ databases">
        <title>Chromosome-level genome assembly of the bean flower thrips Megalurothrips usitatus.</title>
        <authorList>
            <person name="Ma L."/>
            <person name="Liu Q."/>
            <person name="Li H."/>
            <person name="Cai W."/>
        </authorList>
    </citation>
    <scope>NUCLEOTIDE SEQUENCE</scope>
    <source>
        <strain evidence="2">Cailab_2022a</strain>
    </source>
</reference>
<organism evidence="2 3">
    <name type="scientific">Megalurothrips usitatus</name>
    <name type="common">bean blossom thrips</name>
    <dbReference type="NCBI Taxonomy" id="439358"/>
    <lineage>
        <taxon>Eukaryota</taxon>
        <taxon>Metazoa</taxon>
        <taxon>Ecdysozoa</taxon>
        <taxon>Arthropoda</taxon>
        <taxon>Hexapoda</taxon>
        <taxon>Insecta</taxon>
        <taxon>Pterygota</taxon>
        <taxon>Neoptera</taxon>
        <taxon>Paraneoptera</taxon>
        <taxon>Thysanoptera</taxon>
        <taxon>Terebrantia</taxon>
        <taxon>Thripoidea</taxon>
        <taxon>Thripidae</taxon>
        <taxon>Megalurothrips</taxon>
    </lineage>
</organism>
<proteinExistence type="predicted"/>
<dbReference type="AlphaFoldDB" id="A0AAV7X8H9"/>
<name>A0AAV7X8H9_9NEOP</name>
<evidence type="ECO:0000313" key="3">
    <source>
        <dbReference type="Proteomes" id="UP001075354"/>
    </source>
</evidence>
<sequence>MSKRPPARPASGLVGGRAEPGRSSVRSFELNISPASAEAMQLQLQPAPVCPVSGGYRLVETKGSRTQDEARRTQDRANRDRIEEFRRKEFEKKMKKLEEKLARDPRLNAATAPGIRLGRQEESEQLHPQPPKEDYGRELREMRMRQQERYNASIKNPHAV</sequence>
<feature type="region of interest" description="Disordered" evidence="1">
    <location>
        <begin position="60"/>
        <end position="80"/>
    </location>
</feature>
<dbReference type="EMBL" id="JAPTSV010000014">
    <property type="protein sequence ID" value="KAJ1520846.1"/>
    <property type="molecule type" value="Genomic_DNA"/>
</dbReference>
<gene>
    <name evidence="2" type="ORF">ONE63_003934</name>
</gene>
<feature type="region of interest" description="Disordered" evidence="1">
    <location>
        <begin position="96"/>
        <end position="160"/>
    </location>
</feature>
<feature type="compositionally biased region" description="Basic and acidic residues" evidence="1">
    <location>
        <begin position="96"/>
        <end position="106"/>
    </location>
</feature>
<accession>A0AAV7X8H9</accession>
<evidence type="ECO:0000256" key="1">
    <source>
        <dbReference type="SAM" id="MobiDB-lite"/>
    </source>
</evidence>
<dbReference type="Proteomes" id="UP001075354">
    <property type="component" value="Chromosome 14"/>
</dbReference>
<protein>
    <submittedName>
        <fullName evidence="2">Uncharacterized protein</fullName>
    </submittedName>
</protein>